<protein>
    <submittedName>
        <fullName evidence="1">Uncharacterized protein</fullName>
    </submittedName>
</protein>
<dbReference type="AlphaFoldDB" id="A0A974PWA9"/>
<evidence type="ECO:0000313" key="2">
    <source>
        <dbReference type="Proteomes" id="UP000663444"/>
    </source>
</evidence>
<dbReference type="RefSeq" id="WP_203385796.1">
    <property type="nucleotide sequence ID" value="NZ_CP064781.1"/>
</dbReference>
<dbReference type="EMBL" id="CP064781">
    <property type="protein sequence ID" value="QRJ62268.1"/>
    <property type="molecule type" value="Genomic_DNA"/>
</dbReference>
<gene>
    <name evidence="1" type="ORF">IWH25_10710</name>
</gene>
<dbReference type="KEGG" id="ares:IWH25_10710"/>
<organism evidence="1 2">
    <name type="scientific">Azospira restricta</name>
    <dbReference type="NCBI Taxonomy" id="404405"/>
    <lineage>
        <taxon>Bacteria</taxon>
        <taxon>Pseudomonadati</taxon>
        <taxon>Pseudomonadota</taxon>
        <taxon>Betaproteobacteria</taxon>
        <taxon>Rhodocyclales</taxon>
        <taxon>Rhodocyclaceae</taxon>
        <taxon>Azospira</taxon>
    </lineage>
</organism>
<sequence>MNTHVGRHVVRVGGSENKLEFMLEKNQEIFIRFEVDPSFFGTFYPISVDRQTARNELKSKGYDIDRPDIAR</sequence>
<reference evidence="1" key="1">
    <citation type="submission" date="2020-11" db="EMBL/GenBank/DDBJ databases">
        <title>Azospira restricta DSM 18626 genome sequence.</title>
        <authorList>
            <person name="Moe W.M."/>
        </authorList>
    </citation>
    <scope>NUCLEOTIDE SEQUENCE</scope>
    <source>
        <strain evidence="1">DSM 18626</strain>
    </source>
</reference>
<evidence type="ECO:0000313" key="1">
    <source>
        <dbReference type="EMBL" id="QRJ62268.1"/>
    </source>
</evidence>
<proteinExistence type="predicted"/>
<name>A0A974PWA9_9RHOO</name>
<keyword evidence="2" id="KW-1185">Reference proteome</keyword>
<accession>A0A974PWA9</accession>
<dbReference type="Proteomes" id="UP000663444">
    <property type="component" value="Chromosome"/>
</dbReference>